<organism evidence="14">
    <name type="scientific">metagenome</name>
    <dbReference type="NCBI Taxonomy" id="256318"/>
    <lineage>
        <taxon>unclassified sequences</taxon>
        <taxon>metagenomes</taxon>
    </lineage>
</organism>
<dbReference type="CDD" id="cd18137">
    <property type="entry name" value="HLD_clamp_pol_III_gamma_tau"/>
    <property type="match status" value="1"/>
</dbReference>
<dbReference type="Pfam" id="PF12169">
    <property type="entry name" value="DNA_pol3_gamma3"/>
    <property type="match status" value="1"/>
</dbReference>
<dbReference type="InterPro" id="IPR022754">
    <property type="entry name" value="DNA_pol_III_gamma-3"/>
</dbReference>
<feature type="compositionally biased region" description="Basic residues" evidence="12">
    <location>
        <begin position="507"/>
        <end position="521"/>
    </location>
</feature>
<dbReference type="InterPro" id="IPR003593">
    <property type="entry name" value="AAA+_ATPase"/>
</dbReference>
<dbReference type="InterPro" id="IPR050238">
    <property type="entry name" value="DNA_Rep/Repair_Clamp_Loader"/>
</dbReference>
<dbReference type="EC" id="2.7.7.7" evidence="2"/>
<evidence type="ECO:0000256" key="3">
    <source>
        <dbReference type="ARBA" id="ARBA00022679"/>
    </source>
</evidence>
<feature type="compositionally biased region" description="Pro residues" evidence="12">
    <location>
        <begin position="410"/>
        <end position="427"/>
    </location>
</feature>
<evidence type="ECO:0000256" key="7">
    <source>
        <dbReference type="ARBA" id="ARBA00022741"/>
    </source>
</evidence>
<dbReference type="InterPro" id="IPR008921">
    <property type="entry name" value="DNA_pol3_clamp-load_cplx_C"/>
</dbReference>
<keyword evidence="8" id="KW-0862">Zinc</keyword>
<accession>A0A2P2CF53</accession>
<dbReference type="SMART" id="SM00382">
    <property type="entry name" value="AAA"/>
    <property type="match status" value="1"/>
</dbReference>
<evidence type="ECO:0000256" key="6">
    <source>
        <dbReference type="ARBA" id="ARBA00022723"/>
    </source>
</evidence>
<evidence type="ECO:0000256" key="8">
    <source>
        <dbReference type="ARBA" id="ARBA00022833"/>
    </source>
</evidence>
<evidence type="ECO:0000256" key="4">
    <source>
        <dbReference type="ARBA" id="ARBA00022695"/>
    </source>
</evidence>
<feature type="compositionally biased region" description="Basic residues" evidence="12">
    <location>
        <begin position="480"/>
        <end position="491"/>
    </location>
</feature>
<dbReference type="FunFam" id="3.40.50.300:FF:000014">
    <property type="entry name" value="DNA polymerase III subunit gamma/tau"/>
    <property type="match status" value="1"/>
</dbReference>
<comment type="similarity">
    <text evidence="1">Belongs to the DnaX/STICHEL family.</text>
</comment>
<evidence type="ECO:0000256" key="11">
    <source>
        <dbReference type="ARBA" id="ARBA00049244"/>
    </source>
</evidence>
<keyword evidence="5" id="KW-0235">DNA replication</keyword>
<dbReference type="Pfam" id="PF13177">
    <property type="entry name" value="DNA_pol3_delta2"/>
    <property type="match status" value="1"/>
</dbReference>
<feature type="region of interest" description="Disordered" evidence="12">
    <location>
        <begin position="401"/>
        <end position="630"/>
    </location>
</feature>
<evidence type="ECO:0000259" key="13">
    <source>
        <dbReference type="SMART" id="SM00382"/>
    </source>
</evidence>
<proteinExistence type="inferred from homology"/>
<dbReference type="GO" id="GO:0046872">
    <property type="term" value="F:metal ion binding"/>
    <property type="evidence" value="ECO:0007669"/>
    <property type="project" value="UniProtKB-KW"/>
</dbReference>
<dbReference type="PANTHER" id="PTHR11669:SF0">
    <property type="entry name" value="PROTEIN STICHEL-LIKE 2"/>
    <property type="match status" value="1"/>
</dbReference>
<evidence type="ECO:0000256" key="2">
    <source>
        <dbReference type="ARBA" id="ARBA00012417"/>
    </source>
</evidence>
<dbReference type="InterPro" id="IPR027417">
    <property type="entry name" value="P-loop_NTPase"/>
</dbReference>
<evidence type="ECO:0000256" key="10">
    <source>
        <dbReference type="ARBA" id="ARBA00022932"/>
    </source>
</evidence>
<dbReference type="Gene3D" id="1.10.8.60">
    <property type="match status" value="1"/>
</dbReference>
<dbReference type="SUPFAM" id="SSF52540">
    <property type="entry name" value="P-loop containing nucleoside triphosphate hydrolases"/>
    <property type="match status" value="1"/>
</dbReference>
<dbReference type="PANTHER" id="PTHR11669">
    <property type="entry name" value="REPLICATION FACTOR C / DNA POLYMERASE III GAMMA-TAU SUBUNIT"/>
    <property type="match status" value="1"/>
</dbReference>
<keyword evidence="9" id="KW-0067">ATP-binding</keyword>
<keyword evidence="6" id="KW-0479">Metal-binding</keyword>
<dbReference type="GO" id="GO:0009360">
    <property type="term" value="C:DNA polymerase III complex"/>
    <property type="evidence" value="ECO:0007669"/>
    <property type="project" value="InterPro"/>
</dbReference>
<dbReference type="InterPro" id="IPR012763">
    <property type="entry name" value="DNA_pol_III_sug/sutau_N"/>
</dbReference>
<name>A0A2P2CF53_9ZZZZ</name>
<feature type="compositionally biased region" description="Basic and acidic residues" evidence="12">
    <location>
        <begin position="578"/>
        <end position="589"/>
    </location>
</feature>
<dbReference type="Gene3D" id="3.40.50.300">
    <property type="entry name" value="P-loop containing nucleotide triphosphate hydrolases"/>
    <property type="match status" value="1"/>
</dbReference>
<gene>
    <name evidence="14" type="ORF">NOCA280070</name>
</gene>
<comment type="catalytic activity">
    <reaction evidence="11">
        <text>DNA(n) + a 2'-deoxyribonucleoside 5'-triphosphate = DNA(n+1) + diphosphate</text>
        <dbReference type="Rhea" id="RHEA:22508"/>
        <dbReference type="Rhea" id="RHEA-COMP:17339"/>
        <dbReference type="Rhea" id="RHEA-COMP:17340"/>
        <dbReference type="ChEBI" id="CHEBI:33019"/>
        <dbReference type="ChEBI" id="CHEBI:61560"/>
        <dbReference type="ChEBI" id="CHEBI:173112"/>
        <dbReference type="EC" id="2.7.7.7"/>
    </reaction>
</comment>
<dbReference type="CDD" id="cd00009">
    <property type="entry name" value="AAA"/>
    <property type="match status" value="1"/>
</dbReference>
<feature type="compositionally biased region" description="Low complexity" evidence="12">
    <location>
        <begin position="492"/>
        <end position="503"/>
    </location>
</feature>
<dbReference type="SUPFAM" id="SSF48019">
    <property type="entry name" value="post-AAA+ oligomerization domain-like"/>
    <property type="match status" value="1"/>
</dbReference>
<keyword evidence="4 14" id="KW-0548">Nucleotidyltransferase</keyword>
<dbReference type="NCBIfam" id="TIGR02397">
    <property type="entry name" value="dnaX_nterm"/>
    <property type="match status" value="1"/>
</dbReference>
<evidence type="ECO:0000256" key="1">
    <source>
        <dbReference type="ARBA" id="ARBA00006360"/>
    </source>
</evidence>
<evidence type="ECO:0000256" key="12">
    <source>
        <dbReference type="SAM" id="MobiDB-lite"/>
    </source>
</evidence>
<keyword evidence="7" id="KW-0547">Nucleotide-binding</keyword>
<dbReference type="GO" id="GO:0006261">
    <property type="term" value="P:DNA-templated DNA replication"/>
    <property type="evidence" value="ECO:0007669"/>
    <property type="project" value="TreeGrafter"/>
</dbReference>
<keyword evidence="3 14" id="KW-0808">Transferase</keyword>
<evidence type="ECO:0000256" key="9">
    <source>
        <dbReference type="ARBA" id="ARBA00022840"/>
    </source>
</evidence>
<protein>
    <recommendedName>
        <fullName evidence="2">DNA-directed DNA polymerase</fullName>
        <ecNumber evidence="2">2.7.7.7</ecNumber>
    </recommendedName>
</protein>
<dbReference type="InterPro" id="IPR045085">
    <property type="entry name" value="HLD_clamp_pol_III_gamma_tau"/>
</dbReference>
<feature type="domain" description="AAA+ ATPase" evidence="13">
    <location>
        <begin position="48"/>
        <end position="192"/>
    </location>
</feature>
<dbReference type="NCBIfam" id="NF005846">
    <property type="entry name" value="PRK07764.1-6"/>
    <property type="match status" value="1"/>
</dbReference>
<dbReference type="GO" id="GO:0003677">
    <property type="term" value="F:DNA binding"/>
    <property type="evidence" value="ECO:0007669"/>
    <property type="project" value="InterPro"/>
</dbReference>
<dbReference type="GO" id="GO:0003887">
    <property type="term" value="F:DNA-directed DNA polymerase activity"/>
    <property type="evidence" value="ECO:0007669"/>
    <property type="project" value="UniProtKB-KW"/>
</dbReference>
<evidence type="ECO:0000313" key="14">
    <source>
        <dbReference type="EMBL" id="CUR60650.1"/>
    </source>
</evidence>
<dbReference type="EMBL" id="CZKA01000078">
    <property type="protein sequence ID" value="CUR60650.1"/>
    <property type="molecule type" value="Genomic_DNA"/>
</dbReference>
<dbReference type="GO" id="GO:0005524">
    <property type="term" value="F:ATP binding"/>
    <property type="evidence" value="ECO:0007669"/>
    <property type="project" value="UniProtKB-KW"/>
</dbReference>
<evidence type="ECO:0000256" key="5">
    <source>
        <dbReference type="ARBA" id="ARBA00022705"/>
    </source>
</evidence>
<reference evidence="14" key="1">
    <citation type="submission" date="2015-08" db="EMBL/GenBank/DDBJ databases">
        <authorList>
            <person name="Babu N.S."/>
            <person name="Beckwith C.J."/>
            <person name="Beseler K.G."/>
            <person name="Brison A."/>
            <person name="Carone J.V."/>
            <person name="Caskin T.P."/>
            <person name="Diamond M."/>
            <person name="Durham M.E."/>
            <person name="Foxe J.M."/>
            <person name="Go M."/>
            <person name="Henderson B.A."/>
            <person name="Jones I.B."/>
            <person name="McGettigan J.A."/>
            <person name="Micheletti S.J."/>
            <person name="Nasrallah M.E."/>
            <person name="Ortiz D."/>
            <person name="Piller C.R."/>
            <person name="Privatt S.R."/>
            <person name="Schneider S.L."/>
            <person name="Sharp S."/>
            <person name="Smith T.C."/>
            <person name="Stanton J.D."/>
            <person name="Ullery H.E."/>
            <person name="Wilson R.J."/>
            <person name="Serrano M.G."/>
            <person name="Buck G."/>
            <person name="Lee V."/>
            <person name="Wang Y."/>
            <person name="Carvalho R."/>
            <person name="Voegtly L."/>
            <person name="Shi R."/>
            <person name="Duckworth R."/>
            <person name="Johnson A."/>
            <person name="Loviza R."/>
            <person name="Walstead R."/>
            <person name="Shah Z."/>
            <person name="Kiflezghi M."/>
            <person name="Wade K."/>
            <person name="Ball S.L."/>
            <person name="Bradley K.W."/>
            <person name="Asai D.J."/>
            <person name="Bowman C.A."/>
            <person name="Russell D.A."/>
            <person name="Pope W.H."/>
            <person name="Jacobs-Sera D."/>
            <person name="Hendrix R.W."/>
            <person name="Hatfull G.F."/>
        </authorList>
    </citation>
    <scope>NUCLEOTIDE SEQUENCE</scope>
</reference>
<keyword evidence="10" id="KW-0239">DNA-directed DNA polymerase</keyword>
<dbReference type="Pfam" id="PF22608">
    <property type="entry name" value="DNAX_ATPase_lid"/>
    <property type="match status" value="1"/>
</dbReference>
<dbReference type="Gene3D" id="1.20.272.10">
    <property type="match status" value="1"/>
</dbReference>
<dbReference type="AlphaFoldDB" id="A0A2P2CF53"/>
<feature type="compositionally biased region" description="Basic and acidic residues" evidence="12">
    <location>
        <begin position="536"/>
        <end position="550"/>
    </location>
</feature>
<sequence length="630" mass="67424">MSDAVRRVQDVEAPLALYRRYRPETFAEVIGQDHVTEPLRAALANNRVNHAYLFSGPRGCGKTTSARILARALNCERAPVADPCGECDSCQDLARGGPGSIDVIEIDAASHGGVDDARDLREKAFFSPVRSRYKVYIIDEAHMVSTQGFNALLKLVEEPPPHLRFIFATTEPEKVLPTIRSRTHHYPFRLIPPRLLSAYLSELCAQEGVAIAPAALPLVVRAGAGSARDTLSVLDQLLGGAGPEGVTHQLATGLLGYTPDSLLDEVVDAFAAADGSAVFGVVDKVIETGQDPRRFTEDLLRRLRDLVIVAAVPDAPATGLIDCSEDQGERLVAQAARFGGVELSRAADLVAAGLTEMRGATAPRLLLELICARVLLPGADDSADGLMARLERLERRLSVEGTVSAASPPRTQPPAPQPVQPVQPVSPPDAEAHREPARGAVQEPDGPTGGAPDEGAAAPVDGPGRPARDERDRMGPVGRRPSRRTGRRRAHAGTGTTSTGTTSQPLPRRRTPPVARHRRGHQAPPSGHVDPPHAACPDRRGRRADVDLGLRQRRCPRLVRERRQPGDRATGGYRRRRQGLEDRRDRRSVGDSAGPAVRIDALDSAAGHRPARCGSPEACGGAGAPCCRRA</sequence>